<evidence type="ECO:0000259" key="2">
    <source>
        <dbReference type="Pfam" id="PF13837"/>
    </source>
</evidence>
<dbReference type="Pfam" id="PF13837">
    <property type="entry name" value="Myb_DNA-bind_4"/>
    <property type="match status" value="1"/>
</dbReference>
<organism evidence="3 4">
    <name type="scientific">Sitophilus oryzae</name>
    <name type="common">Rice weevil</name>
    <name type="synonym">Curculio oryzae</name>
    <dbReference type="NCBI Taxonomy" id="7048"/>
    <lineage>
        <taxon>Eukaryota</taxon>
        <taxon>Metazoa</taxon>
        <taxon>Ecdysozoa</taxon>
        <taxon>Arthropoda</taxon>
        <taxon>Hexapoda</taxon>
        <taxon>Insecta</taxon>
        <taxon>Pterygota</taxon>
        <taxon>Neoptera</taxon>
        <taxon>Endopterygota</taxon>
        <taxon>Coleoptera</taxon>
        <taxon>Polyphaga</taxon>
        <taxon>Cucujiformia</taxon>
        <taxon>Curculionidae</taxon>
        <taxon>Dryophthorinae</taxon>
        <taxon>Sitophilus</taxon>
    </lineage>
</organism>
<accession>A0A6J2YTX8</accession>
<proteinExistence type="predicted"/>
<dbReference type="OrthoDB" id="6780881at2759"/>
<gene>
    <name evidence="4" type="primary">LOC115890614</name>
</gene>
<dbReference type="InterPro" id="IPR044822">
    <property type="entry name" value="Myb_DNA-bind_4"/>
</dbReference>
<evidence type="ECO:0000313" key="3">
    <source>
        <dbReference type="Proteomes" id="UP000504635"/>
    </source>
</evidence>
<keyword evidence="3" id="KW-1185">Reference proteome</keyword>
<dbReference type="GeneID" id="115890614"/>
<feature type="region of interest" description="Disordered" evidence="1">
    <location>
        <begin position="202"/>
        <end position="226"/>
    </location>
</feature>
<feature type="domain" description="Myb/SANT-like DNA-binding" evidence="2">
    <location>
        <begin position="97"/>
        <end position="184"/>
    </location>
</feature>
<sequence length="271" mass="30997">MATEKITLYDSERSVLVEAYVSPEDAERAATDIVFATQLLKSIENEEPSTTINTDMNDDCNNYDPNDNFIGEETLNETGETQIQLIETQENEASLYRWSPPCVLLLLETYRSMEGTLKSGKLPQKKVWESIAQKLIEKGYHVTGGQCSSKLRSLKKTYKSIKDYNNKSGNDKRSWQFFEIMEEIFAKKAWCNPVAVASSSGLSSKQLESNNSMEESDGGCSSKSNKNTITYLLGKRLKQREEHEQFKMKRHEERMEMDKKLLQVLEKLADK</sequence>
<evidence type="ECO:0000313" key="4">
    <source>
        <dbReference type="RefSeq" id="XP_030766754.1"/>
    </source>
</evidence>
<dbReference type="Proteomes" id="UP000504635">
    <property type="component" value="Unplaced"/>
</dbReference>
<dbReference type="RefSeq" id="XP_030766754.1">
    <property type="nucleotide sequence ID" value="XM_030910894.1"/>
</dbReference>
<dbReference type="PANTHER" id="PTHR47595:SF1">
    <property type="entry name" value="MYB_SANT-LIKE DNA-BINDING DOMAIN-CONTAINING PROTEIN"/>
    <property type="match status" value="1"/>
</dbReference>
<dbReference type="AlphaFoldDB" id="A0A6J2YTX8"/>
<dbReference type="PANTHER" id="PTHR47595">
    <property type="entry name" value="HEAT SHOCK 70 KDA PROTEIN 14"/>
    <property type="match status" value="1"/>
</dbReference>
<reference evidence="4" key="1">
    <citation type="submission" date="2025-08" db="UniProtKB">
        <authorList>
            <consortium name="RefSeq"/>
        </authorList>
    </citation>
    <scope>IDENTIFICATION</scope>
    <source>
        <tissue evidence="4">Gonads</tissue>
    </source>
</reference>
<dbReference type="KEGG" id="soy:115890614"/>
<dbReference type="Gene3D" id="1.10.10.60">
    <property type="entry name" value="Homeodomain-like"/>
    <property type="match status" value="1"/>
</dbReference>
<name>A0A6J2YTX8_SITOR</name>
<dbReference type="InParanoid" id="A0A6J2YTX8"/>
<evidence type="ECO:0000256" key="1">
    <source>
        <dbReference type="SAM" id="MobiDB-lite"/>
    </source>
</evidence>
<protein>
    <submittedName>
        <fullName evidence="4">Uncharacterized protein LOC115890614</fullName>
    </submittedName>
</protein>